<organism evidence="2 3">
    <name type="scientific">Saguinus oedipus</name>
    <name type="common">Cotton-top tamarin</name>
    <name type="synonym">Oedipomidas oedipus</name>
    <dbReference type="NCBI Taxonomy" id="9490"/>
    <lineage>
        <taxon>Eukaryota</taxon>
        <taxon>Metazoa</taxon>
        <taxon>Chordata</taxon>
        <taxon>Craniata</taxon>
        <taxon>Vertebrata</taxon>
        <taxon>Euteleostomi</taxon>
        <taxon>Mammalia</taxon>
        <taxon>Eutheria</taxon>
        <taxon>Euarchontoglires</taxon>
        <taxon>Primates</taxon>
        <taxon>Haplorrhini</taxon>
        <taxon>Platyrrhini</taxon>
        <taxon>Cebidae</taxon>
        <taxon>Callitrichinae</taxon>
        <taxon>Saguinus</taxon>
    </lineage>
</organism>
<proteinExistence type="predicted"/>
<gene>
    <name evidence="2" type="ORF">P7K49_005490</name>
</gene>
<name>A0ABQ9WAE5_SAGOE</name>
<protein>
    <submittedName>
        <fullName evidence="2">Uncharacterized protein</fullName>
    </submittedName>
</protein>
<reference evidence="2 3" key="1">
    <citation type="submission" date="2023-05" db="EMBL/GenBank/DDBJ databases">
        <title>B98-5 Cell Line De Novo Hybrid Assembly: An Optical Mapping Approach.</title>
        <authorList>
            <person name="Kananen K."/>
            <person name="Auerbach J.A."/>
            <person name="Kautto E."/>
            <person name="Blachly J.S."/>
        </authorList>
    </citation>
    <scope>NUCLEOTIDE SEQUENCE [LARGE SCALE GENOMIC DNA]</scope>
    <source>
        <strain evidence="2">B95-8</strain>
        <tissue evidence="2">Cell line</tissue>
    </source>
</reference>
<dbReference type="EMBL" id="JASSZA010000002">
    <property type="protein sequence ID" value="KAK2118603.1"/>
    <property type="molecule type" value="Genomic_DNA"/>
</dbReference>
<evidence type="ECO:0000313" key="3">
    <source>
        <dbReference type="Proteomes" id="UP001266305"/>
    </source>
</evidence>
<keyword evidence="3" id="KW-1185">Reference proteome</keyword>
<evidence type="ECO:0000256" key="1">
    <source>
        <dbReference type="SAM" id="MobiDB-lite"/>
    </source>
</evidence>
<accession>A0ABQ9WAE5</accession>
<evidence type="ECO:0000313" key="2">
    <source>
        <dbReference type="EMBL" id="KAK2118603.1"/>
    </source>
</evidence>
<dbReference type="Proteomes" id="UP001266305">
    <property type="component" value="Unassembled WGS sequence"/>
</dbReference>
<feature type="region of interest" description="Disordered" evidence="1">
    <location>
        <begin position="108"/>
        <end position="128"/>
    </location>
</feature>
<comment type="caution">
    <text evidence="2">The sequence shown here is derived from an EMBL/GenBank/DDBJ whole genome shotgun (WGS) entry which is preliminary data.</text>
</comment>
<sequence>MVIQIQALLRGTMAERALYQSIADGCPRELSFDEHPMSPVTTFRASFCSAPLIQTAALWLVPEGCLLDSPVTVFTDTPKPQEHKSSATEHQACGCTMPPSAQDPWLQCELPASPSHGHPHPWLPIAGL</sequence>
<dbReference type="PROSITE" id="PS50096">
    <property type="entry name" value="IQ"/>
    <property type="match status" value="1"/>
</dbReference>